<dbReference type="EMBL" id="CH940647">
    <property type="protein sequence ID" value="EDW68876.1"/>
    <property type="molecule type" value="Genomic_DNA"/>
</dbReference>
<feature type="chain" id="PRO_5002813073" evidence="1">
    <location>
        <begin position="22"/>
        <end position="431"/>
    </location>
</feature>
<name>B4LDD8_DROVI</name>
<evidence type="ECO:0000256" key="1">
    <source>
        <dbReference type="SAM" id="SignalP"/>
    </source>
</evidence>
<sequence length="431" mass="47669">MTVVAASLVLLLGLALGGASSNNNSKLLAILNGSAPALDLLLHIDVLAGEMAPLSTAVGPLDLESVIRAEVNGDWERARLVLQLASQARTPELKHAIYEALWQELQQTKQIYDPLKLLEFHGQLTALSAVPPPLLANVYQTFVGRSAQLLAAPFHTASHSANFPLVSALLQRLTLSTLDYLRDILEALFDLVLALESTLSVVQRWGNLSASLTQLTLANLQLLKRPELQLDAAARTALQANLRQLLEQPAFEPDVDGTLRQQLYAQLPKDERILYTAQKVCLRNMTDGNAYIYECPQTYLICTNARDPKKAAYYVQRGHGGPNNTLQFAFYSAYWRNRYILLEPSNHSATGQQHITKNVYSRAAIDWWHVVQLAGGGVAIYDAATTRSVLCGGNPQHWDGEEKHVYTRNAQEFATNRRECAWSIEDCSDVS</sequence>
<proteinExistence type="predicted"/>
<protein>
    <submittedName>
        <fullName evidence="2">Uncharacterized protein</fullName>
    </submittedName>
</protein>
<dbReference type="eggNOG" id="ENOG502RX6N">
    <property type="taxonomic scope" value="Eukaryota"/>
</dbReference>
<evidence type="ECO:0000313" key="2">
    <source>
        <dbReference type="EMBL" id="EDW68876.1"/>
    </source>
</evidence>
<dbReference type="FunCoup" id="B4LDD8">
    <property type="interactions" value="1"/>
</dbReference>
<dbReference type="InParanoid" id="B4LDD8"/>
<feature type="signal peptide" evidence="1">
    <location>
        <begin position="1"/>
        <end position="21"/>
    </location>
</feature>
<keyword evidence="3" id="KW-1185">Reference proteome</keyword>
<dbReference type="Proteomes" id="UP000008792">
    <property type="component" value="Unassembled WGS sequence"/>
</dbReference>
<dbReference type="HOGENOM" id="CLU_628939_0_0_1"/>
<dbReference type="OrthoDB" id="7969820at2759"/>
<dbReference type="OMA" id="ECPQTYL"/>
<reference evidence="2 3" key="1">
    <citation type="journal article" date="2007" name="Nature">
        <title>Evolution of genes and genomes on the Drosophila phylogeny.</title>
        <authorList>
            <consortium name="Drosophila 12 Genomes Consortium"/>
            <person name="Clark A.G."/>
            <person name="Eisen M.B."/>
            <person name="Smith D.R."/>
            <person name="Bergman C.M."/>
            <person name="Oliver B."/>
            <person name="Markow T.A."/>
            <person name="Kaufman T.C."/>
            <person name="Kellis M."/>
            <person name="Gelbart W."/>
            <person name="Iyer V.N."/>
            <person name="Pollard D.A."/>
            <person name="Sackton T.B."/>
            <person name="Larracuente A.M."/>
            <person name="Singh N.D."/>
            <person name="Abad J.P."/>
            <person name="Abt D.N."/>
            <person name="Adryan B."/>
            <person name="Aguade M."/>
            <person name="Akashi H."/>
            <person name="Anderson W.W."/>
            <person name="Aquadro C.F."/>
            <person name="Ardell D.H."/>
            <person name="Arguello R."/>
            <person name="Artieri C.G."/>
            <person name="Barbash D.A."/>
            <person name="Barker D."/>
            <person name="Barsanti P."/>
            <person name="Batterham P."/>
            <person name="Batzoglou S."/>
            <person name="Begun D."/>
            <person name="Bhutkar A."/>
            <person name="Blanco E."/>
            <person name="Bosak S.A."/>
            <person name="Bradley R.K."/>
            <person name="Brand A.D."/>
            <person name="Brent M.R."/>
            <person name="Brooks A.N."/>
            <person name="Brown R.H."/>
            <person name="Butlin R.K."/>
            <person name="Caggese C."/>
            <person name="Calvi B.R."/>
            <person name="Bernardo de Carvalho A."/>
            <person name="Caspi A."/>
            <person name="Castrezana S."/>
            <person name="Celniker S.E."/>
            <person name="Chang J.L."/>
            <person name="Chapple C."/>
            <person name="Chatterji S."/>
            <person name="Chinwalla A."/>
            <person name="Civetta A."/>
            <person name="Clifton S.W."/>
            <person name="Comeron J.M."/>
            <person name="Costello J.C."/>
            <person name="Coyne J.A."/>
            <person name="Daub J."/>
            <person name="David R.G."/>
            <person name="Delcher A.L."/>
            <person name="Delehaunty K."/>
            <person name="Do C.B."/>
            <person name="Ebling H."/>
            <person name="Edwards K."/>
            <person name="Eickbush T."/>
            <person name="Evans J.D."/>
            <person name="Filipski A."/>
            <person name="Findeiss S."/>
            <person name="Freyhult E."/>
            <person name="Fulton L."/>
            <person name="Fulton R."/>
            <person name="Garcia A.C."/>
            <person name="Gardiner A."/>
            <person name="Garfield D.A."/>
            <person name="Garvin B.E."/>
            <person name="Gibson G."/>
            <person name="Gilbert D."/>
            <person name="Gnerre S."/>
            <person name="Godfrey J."/>
            <person name="Good R."/>
            <person name="Gotea V."/>
            <person name="Gravely B."/>
            <person name="Greenberg A.J."/>
            <person name="Griffiths-Jones S."/>
            <person name="Gross S."/>
            <person name="Guigo R."/>
            <person name="Gustafson E.A."/>
            <person name="Haerty W."/>
            <person name="Hahn M.W."/>
            <person name="Halligan D.L."/>
            <person name="Halpern A.L."/>
            <person name="Halter G.M."/>
            <person name="Han M.V."/>
            <person name="Heger A."/>
            <person name="Hillier L."/>
            <person name="Hinrichs A.S."/>
            <person name="Holmes I."/>
            <person name="Hoskins R.A."/>
            <person name="Hubisz M.J."/>
            <person name="Hultmark D."/>
            <person name="Huntley M.A."/>
            <person name="Jaffe D.B."/>
            <person name="Jagadeeshan S."/>
            <person name="Jeck W.R."/>
            <person name="Johnson J."/>
            <person name="Jones C.D."/>
            <person name="Jordan W.C."/>
            <person name="Karpen G.H."/>
            <person name="Kataoka E."/>
            <person name="Keightley P.D."/>
            <person name="Kheradpour P."/>
            <person name="Kirkness E.F."/>
            <person name="Koerich L.B."/>
            <person name="Kristiansen K."/>
            <person name="Kudrna D."/>
            <person name="Kulathinal R.J."/>
            <person name="Kumar S."/>
            <person name="Kwok R."/>
            <person name="Lander E."/>
            <person name="Langley C.H."/>
            <person name="Lapoint R."/>
            <person name="Lazzaro B.P."/>
            <person name="Lee S.J."/>
            <person name="Levesque L."/>
            <person name="Li R."/>
            <person name="Lin C.F."/>
            <person name="Lin M.F."/>
            <person name="Lindblad-Toh K."/>
            <person name="Llopart A."/>
            <person name="Long M."/>
            <person name="Low L."/>
            <person name="Lozovsky E."/>
            <person name="Lu J."/>
            <person name="Luo M."/>
            <person name="Machado C.A."/>
            <person name="Makalowski W."/>
            <person name="Marzo M."/>
            <person name="Matsuda M."/>
            <person name="Matzkin L."/>
            <person name="McAllister B."/>
            <person name="McBride C.S."/>
            <person name="McKernan B."/>
            <person name="McKernan K."/>
            <person name="Mendez-Lago M."/>
            <person name="Minx P."/>
            <person name="Mollenhauer M.U."/>
            <person name="Montooth K."/>
            <person name="Mount S.M."/>
            <person name="Mu X."/>
            <person name="Myers E."/>
            <person name="Negre B."/>
            <person name="Newfeld S."/>
            <person name="Nielsen R."/>
            <person name="Noor M.A."/>
            <person name="O'Grady P."/>
            <person name="Pachter L."/>
            <person name="Papaceit M."/>
            <person name="Parisi M.J."/>
            <person name="Parisi M."/>
            <person name="Parts L."/>
            <person name="Pedersen J.S."/>
            <person name="Pesole G."/>
            <person name="Phillippy A.M."/>
            <person name="Ponting C.P."/>
            <person name="Pop M."/>
            <person name="Porcelli D."/>
            <person name="Powell J.R."/>
            <person name="Prohaska S."/>
            <person name="Pruitt K."/>
            <person name="Puig M."/>
            <person name="Quesneville H."/>
            <person name="Ram K.R."/>
            <person name="Rand D."/>
            <person name="Rasmussen M.D."/>
            <person name="Reed L.K."/>
            <person name="Reenan R."/>
            <person name="Reily A."/>
            <person name="Remington K.A."/>
            <person name="Rieger T.T."/>
            <person name="Ritchie M.G."/>
            <person name="Robin C."/>
            <person name="Rogers Y.H."/>
            <person name="Rohde C."/>
            <person name="Rozas J."/>
            <person name="Rubenfield M.J."/>
            <person name="Ruiz A."/>
            <person name="Russo S."/>
            <person name="Salzberg S.L."/>
            <person name="Sanchez-Gracia A."/>
            <person name="Saranga D.J."/>
            <person name="Sato H."/>
            <person name="Schaeffer S.W."/>
            <person name="Schatz M.C."/>
            <person name="Schlenke T."/>
            <person name="Schwartz R."/>
            <person name="Segarra C."/>
            <person name="Singh R.S."/>
            <person name="Sirot L."/>
            <person name="Sirota M."/>
            <person name="Sisneros N.B."/>
            <person name="Smith C.D."/>
            <person name="Smith T.F."/>
            <person name="Spieth J."/>
            <person name="Stage D.E."/>
            <person name="Stark A."/>
            <person name="Stephan W."/>
            <person name="Strausberg R.L."/>
            <person name="Strempel S."/>
            <person name="Sturgill D."/>
            <person name="Sutton G."/>
            <person name="Sutton G.G."/>
            <person name="Tao W."/>
            <person name="Teichmann S."/>
            <person name="Tobari Y.N."/>
            <person name="Tomimura Y."/>
            <person name="Tsolas J.M."/>
            <person name="Valente V.L."/>
            <person name="Venter E."/>
            <person name="Venter J.C."/>
            <person name="Vicario S."/>
            <person name="Vieira F.G."/>
            <person name="Vilella A.J."/>
            <person name="Villasante A."/>
            <person name="Walenz B."/>
            <person name="Wang J."/>
            <person name="Wasserman M."/>
            <person name="Watts T."/>
            <person name="Wilson D."/>
            <person name="Wilson R.K."/>
            <person name="Wing R.A."/>
            <person name="Wolfner M.F."/>
            <person name="Wong A."/>
            <person name="Wong G.K."/>
            <person name="Wu C.I."/>
            <person name="Wu G."/>
            <person name="Yamamoto D."/>
            <person name="Yang H.P."/>
            <person name="Yang S.P."/>
            <person name="Yorke J.A."/>
            <person name="Yoshida K."/>
            <person name="Zdobnov E."/>
            <person name="Zhang P."/>
            <person name="Zhang Y."/>
            <person name="Zimin A.V."/>
            <person name="Baldwin J."/>
            <person name="Abdouelleil A."/>
            <person name="Abdulkadir J."/>
            <person name="Abebe A."/>
            <person name="Abera B."/>
            <person name="Abreu J."/>
            <person name="Acer S.C."/>
            <person name="Aftuck L."/>
            <person name="Alexander A."/>
            <person name="An P."/>
            <person name="Anderson E."/>
            <person name="Anderson S."/>
            <person name="Arachi H."/>
            <person name="Azer M."/>
            <person name="Bachantsang P."/>
            <person name="Barry A."/>
            <person name="Bayul T."/>
            <person name="Berlin A."/>
            <person name="Bessette D."/>
            <person name="Bloom T."/>
            <person name="Blye J."/>
            <person name="Boguslavskiy L."/>
            <person name="Bonnet C."/>
            <person name="Boukhgalter B."/>
            <person name="Bourzgui I."/>
            <person name="Brown A."/>
            <person name="Cahill P."/>
            <person name="Channer S."/>
            <person name="Cheshatsang Y."/>
            <person name="Chuda L."/>
            <person name="Citroen M."/>
            <person name="Collymore A."/>
            <person name="Cooke P."/>
            <person name="Costello M."/>
            <person name="D'Aco K."/>
            <person name="Daza R."/>
            <person name="De Haan G."/>
            <person name="DeGray S."/>
            <person name="DeMaso C."/>
            <person name="Dhargay N."/>
            <person name="Dooley K."/>
            <person name="Dooley E."/>
            <person name="Doricent M."/>
            <person name="Dorje P."/>
            <person name="Dorjee K."/>
            <person name="Dupes A."/>
            <person name="Elong R."/>
            <person name="Falk J."/>
            <person name="Farina A."/>
            <person name="Faro S."/>
            <person name="Ferguson D."/>
            <person name="Fisher S."/>
            <person name="Foley C.D."/>
            <person name="Franke A."/>
            <person name="Friedrich D."/>
            <person name="Gadbois L."/>
            <person name="Gearin G."/>
            <person name="Gearin C.R."/>
            <person name="Giannoukos G."/>
            <person name="Goode T."/>
            <person name="Graham J."/>
            <person name="Grandbois E."/>
            <person name="Grewal S."/>
            <person name="Gyaltsen K."/>
            <person name="Hafez N."/>
            <person name="Hagos B."/>
            <person name="Hall J."/>
            <person name="Henson C."/>
            <person name="Hollinger A."/>
            <person name="Honan T."/>
            <person name="Huard M.D."/>
            <person name="Hughes L."/>
            <person name="Hurhula B."/>
            <person name="Husby M.E."/>
            <person name="Kamat A."/>
            <person name="Kanga B."/>
            <person name="Kashin S."/>
            <person name="Khazanovich D."/>
            <person name="Kisner P."/>
            <person name="Lance K."/>
            <person name="Lara M."/>
            <person name="Lee W."/>
            <person name="Lennon N."/>
            <person name="Letendre F."/>
            <person name="LeVine R."/>
            <person name="Lipovsky A."/>
            <person name="Liu X."/>
            <person name="Liu J."/>
            <person name="Liu S."/>
            <person name="Lokyitsang T."/>
            <person name="Lokyitsang Y."/>
            <person name="Lubonja R."/>
            <person name="Lui A."/>
            <person name="MacDonald P."/>
            <person name="Magnisalis V."/>
            <person name="Maru K."/>
            <person name="Matthews C."/>
            <person name="McCusker W."/>
            <person name="McDonough S."/>
            <person name="Mehta T."/>
            <person name="Meldrim J."/>
            <person name="Meneus L."/>
            <person name="Mihai O."/>
            <person name="Mihalev A."/>
            <person name="Mihova T."/>
            <person name="Mittelman R."/>
            <person name="Mlenga V."/>
            <person name="Montmayeur A."/>
            <person name="Mulrain L."/>
            <person name="Navidi A."/>
            <person name="Naylor J."/>
            <person name="Negash T."/>
            <person name="Nguyen T."/>
            <person name="Nguyen N."/>
            <person name="Nicol R."/>
            <person name="Norbu C."/>
            <person name="Norbu N."/>
            <person name="Novod N."/>
            <person name="O'Neill B."/>
            <person name="Osman S."/>
            <person name="Markiewicz E."/>
            <person name="Oyono O.L."/>
            <person name="Patti C."/>
            <person name="Phunkhang P."/>
            <person name="Pierre F."/>
            <person name="Priest M."/>
            <person name="Raghuraman S."/>
            <person name="Rege F."/>
            <person name="Reyes R."/>
            <person name="Rise C."/>
            <person name="Rogov P."/>
            <person name="Ross K."/>
            <person name="Ryan E."/>
            <person name="Settipalli S."/>
            <person name="Shea T."/>
            <person name="Sherpa N."/>
            <person name="Shi L."/>
            <person name="Shih D."/>
            <person name="Sparrow T."/>
            <person name="Spaulding J."/>
            <person name="Stalker J."/>
            <person name="Stange-Thomann N."/>
            <person name="Stavropoulos S."/>
            <person name="Stone C."/>
            <person name="Strader C."/>
            <person name="Tesfaye S."/>
            <person name="Thomson T."/>
            <person name="Thoulutsang Y."/>
            <person name="Thoulutsang D."/>
            <person name="Topham K."/>
            <person name="Topping I."/>
            <person name="Tsamla T."/>
            <person name="Vassiliev H."/>
            <person name="Vo A."/>
            <person name="Wangchuk T."/>
            <person name="Wangdi T."/>
            <person name="Weiand M."/>
            <person name="Wilkinson J."/>
            <person name="Wilson A."/>
            <person name="Yadav S."/>
            <person name="Young G."/>
            <person name="Yu Q."/>
            <person name="Zembek L."/>
            <person name="Zhong D."/>
            <person name="Zimmer A."/>
            <person name="Zwirko Z."/>
            <person name="Jaffe D.B."/>
            <person name="Alvarez P."/>
            <person name="Brockman W."/>
            <person name="Butler J."/>
            <person name="Chin C."/>
            <person name="Gnerre S."/>
            <person name="Grabherr M."/>
            <person name="Kleber M."/>
            <person name="Mauceli E."/>
            <person name="MacCallum I."/>
        </authorList>
    </citation>
    <scope>NUCLEOTIDE SEQUENCE [LARGE SCALE GENOMIC DNA]</scope>
    <source>
        <strain evidence="3">Tucson 15010-1051.87</strain>
    </source>
</reference>
<dbReference type="KEGG" id="dvi:6624478"/>
<accession>B4LDD8</accession>
<organism evidence="2 3">
    <name type="scientific">Drosophila virilis</name>
    <name type="common">Fruit fly</name>
    <dbReference type="NCBI Taxonomy" id="7244"/>
    <lineage>
        <taxon>Eukaryota</taxon>
        <taxon>Metazoa</taxon>
        <taxon>Ecdysozoa</taxon>
        <taxon>Arthropoda</taxon>
        <taxon>Hexapoda</taxon>
        <taxon>Insecta</taxon>
        <taxon>Pterygota</taxon>
        <taxon>Neoptera</taxon>
        <taxon>Endopterygota</taxon>
        <taxon>Diptera</taxon>
        <taxon>Brachycera</taxon>
        <taxon>Muscomorpha</taxon>
        <taxon>Ephydroidea</taxon>
        <taxon>Drosophilidae</taxon>
        <taxon>Drosophila</taxon>
    </lineage>
</organism>
<evidence type="ECO:0000313" key="3">
    <source>
        <dbReference type="Proteomes" id="UP000008792"/>
    </source>
</evidence>
<gene>
    <name evidence="2" type="primary">Dvir\GJ12938</name>
    <name evidence="2" type="ORF">Dvir_GJ12938</name>
</gene>
<dbReference type="STRING" id="7244.B4LDD8"/>
<keyword evidence="1" id="KW-0732">Signal</keyword>
<dbReference type="PhylomeDB" id="B4LDD8"/>
<dbReference type="AlphaFoldDB" id="B4LDD8"/>